<feature type="domain" description="Ferritin/DPS" evidence="3">
    <location>
        <begin position="26"/>
        <end position="166"/>
    </location>
</feature>
<accession>A0A073CMJ1</accession>
<dbReference type="PATRIC" id="fig|388467.6.peg.4205"/>
<dbReference type="InterPro" id="IPR002177">
    <property type="entry name" value="DPS_DNA-bd"/>
</dbReference>
<dbReference type="GO" id="GO:0008199">
    <property type="term" value="F:ferric iron binding"/>
    <property type="evidence" value="ECO:0007669"/>
    <property type="project" value="InterPro"/>
</dbReference>
<evidence type="ECO:0000256" key="1">
    <source>
        <dbReference type="ARBA" id="ARBA00009497"/>
    </source>
</evidence>
<dbReference type="HOGENOM" id="CLU_098183_1_2_3"/>
<dbReference type="PROSITE" id="PS00818">
    <property type="entry name" value="DPS_1"/>
    <property type="match status" value="1"/>
</dbReference>
<dbReference type="Pfam" id="PF00210">
    <property type="entry name" value="Ferritin"/>
    <property type="match status" value="1"/>
</dbReference>
<evidence type="ECO:0000313" key="4">
    <source>
        <dbReference type="EMBL" id="KEI68948.1"/>
    </source>
</evidence>
<sequence>MVTTSRKQRLYATRIDLPETTRAEVINILNHSLATTLDLKTQVKQAHWNVKGINFYQLHLLFDEMATELEGYVDLIAERATALGGTAMGTARMAVAVTILPEFPLDLANDKDYVVALADRYAPYGKMVREAIDKTGALGDADTADLYTGISRAIDQRLWFLESHLQGN</sequence>
<dbReference type="EMBL" id="CM002803">
    <property type="protein sequence ID" value="KEI68948.1"/>
    <property type="molecule type" value="Genomic_DNA"/>
</dbReference>
<dbReference type="InterPro" id="IPR009078">
    <property type="entry name" value="Ferritin-like_SF"/>
</dbReference>
<dbReference type="SMR" id="A0A073CMJ1"/>
<dbReference type="CDD" id="cd01043">
    <property type="entry name" value="DPS"/>
    <property type="match status" value="1"/>
</dbReference>
<dbReference type="GO" id="GO:0016722">
    <property type="term" value="F:oxidoreductase activity, acting on metal ions"/>
    <property type="evidence" value="ECO:0007669"/>
    <property type="project" value="InterPro"/>
</dbReference>
<protein>
    <submittedName>
        <fullName evidence="4">Dps</fullName>
        <ecNumber evidence="4">1.16.-.-</ecNumber>
    </submittedName>
</protein>
<dbReference type="RefSeq" id="WP_042156487.1">
    <property type="nucleotide sequence ID" value="NZ_CM002803.1"/>
</dbReference>
<proteinExistence type="inferred from homology"/>
<comment type="similarity">
    <text evidence="1 2">Belongs to the Dps family.</text>
</comment>
<dbReference type="STRING" id="388467.A19Y_4267"/>
<dbReference type="PANTHER" id="PTHR42932:SF3">
    <property type="entry name" value="DNA PROTECTION DURING STARVATION PROTEIN"/>
    <property type="match status" value="1"/>
</dbReference>
<dbReference type="InterPro" id="IPR023188">
    <property type="entry name" value="DPS_DNA-bd_CS"/>
</dbReference>
<keyword evidence="5" id="KW-1185">Reference proteome</keyword>
<reference evidence="4 5" key="1">
    <citation type="journal article" date="2014" name="Appl. Environ. Microbiol.">
        <title>Elucidation of insertion elements encoded on plasmids and in vitro construction of shuttle vectors from the toxic cyanobacterium Planktothrix.</title>
        <authorList>
            <person name="Christiansen G."/>
            <person name="Goesmann A."/>
            <person name="Kurmayer R."/>
        </authorList>
    </citation>
    <scope>NUCLEOTIDE SEQUENCE [LARGE SCALE GENOMIC DNA]</scope>
    <source>
        <strain evidence="4 5">NIVA-CYA 126/8</strain>
    </source>
</reference>
<dbReference type="NCBIfam" id="NF006975">
    <property type="entry name" value="PRK09448.1"/>
    <property type="match status" value="1"/>
</dbReference>
<dbReference type="PANTHER" id="PTHR42932">
    <property type="entry name" value="GENERAL STRESS PROTEIN 20U"/>
    <property type="match status" value="1"/>
</dbReference>
<dbReference type="AlphaFoldDB" id="A0A073CMJ1"/>
<dbReference type="Proteomes" id="UP000027395">
    <property type="component" value="Chromosome"/>
</dbReference>
<dbReference type="Gene3D" id="1.20.1260.10">
    <property type="match status" value="1"/>
</dbReference>
<dbReference type="SUPFAM" id="SSF47240">
    <property type="entry name" value="Ferritin-like"/>
    <property type="match status" value="1"/>
</dbReference>
<dbReference type="InterPro" id="IPR008331">
    <property type="entry name" value="Ferritin_DPS_dom"/>
</dbReference>
<evidence type="ECO:0000313" key="5">
    <source>
        <dbReference type="Proteomes" id="UP000027395"/>
    </source>
</evidence>
<organism evidence="4 5">
    <name type="scientific">Planktothrix agardhii (strain NIVA-CYA 126/8)</name>
    <dbReference type="NCBI Taxonomy" id="388467"/>
    <lineage>
        <taxon>Bacteria</taxon>
        <taxon>Bacillati</taxon>
        <taxon>Cyanobacteriota</taxon>
        <taxon>Cyanophyceae</taxon>
        <taxon>Oscillatoriophycideae</taxon>
        <taxon>Oscillatoriales</taxon>
        <taxon>Microcoleaceae</taxon>
        <taxon>Planktothrix</taxon>
    </lineage>
</organism>
<dbReference type="PROSITE" id="PS00819">
    <property type="entry name" value="DPS_2"/>
    <property type="match status" value="1"/>
</dbReference>
<dbReference type="PRINTS" id="PR01346">
    <property type="entry name" value="HELNAPAPROT"/>
</dbReference>
<dbReference type="PIRSF" id="PIRSF005900">
    <property type="entry name" value="Dps"/>
    <property type="match status" value="1"/>
</dbReference>
<evidence type="ECO:0000256" key="2">
    <source>
        <dbReference type="RuleBase" id="RU003875"/>
    </source>
</evidence>
<dbReference type="InterPro" id="IPR012347">
    <property type="entry name" value="Ferritin-like"/>
</dbReference>
<dbReference type="EC" id="1.16.-.-" evidence="4"/>
<keyword evidence="4" id="KW-0560">Oxidoreductase</keyword>
<dbReference type="eggNOG" id="COG0783">
    <property type="taxonomic scope" value="Bacteria"/>
</dbReference>
<evidence type="ECO:0000259" key="3">
    <source>
        <dbReference type="Pfam" id="PF00210"/>
    </source>
</evidence>
<name>A0A073CMJ1_PLAA1</name>
<gene>
    <name evidence="4" type="primary">dps</name>
    <name evidence="4" type="ORF">A19Y_4267</name>
</gene>